<keyword evidence="4" id="KW-0732">Signal</keyword>
<evidence type="ECO:0000256" key="4">
    <source>
        <dbReference type="ARBA" id="ARBA00022729"/>
    </source>
</evidence>
<feature type="domain" description="GOLD" evidence="9">
    <location>
        <begin position="50"/>
        <end position="137"/>
    </location>
</feature>
<evidence type="ECO:0000256" key="1">
    <source>
        <dbReference type="ARBA" id="ARBA00004479"/>
    </source>
</evidence>
<evidence type="ECO:0000313" key="11">
    <source>
        <dbReference type="Proteomes" id="UP001497522"/>
    </source>
</evidence>
<proteinExistence type="inferred from homology"/>
<evidence type="ECO:0000256" key="8">
    <source>
        <dbReference type="SAM" id="Phobius"/>
    </source>
</evidence>
<dbReference type="InterPro" id="IPR015720">
    <property type="entry name" value="Emp24-like"/>
</dbReference>
<evidence type="ECO:0000256" key="7">
    <source>
        <dbReference type="RuleBase" id="RU003827"/>
    </source>
</evidence>
<evidence type="ECO:0000259" key="9">
    <source>
        <dbReference type="PROSITE" id="PS50866"/>
    </source>
</evidence>
<keyword evidence="11" id="KW-1185">Reference proteome</keyword>
<dbReference type="InterPro" id="IPR009038">
    <property type="entry name" value="GOLD_dom"/>
</dbReference>
<evidence type="ECO:0000256" key="6">
    <source>
        <dbReference type="ARBA" id="ARBA00023136"/>
    </source>
</evidence>
<evidence type="ECO:0000256" key="5">
    <source>
        <dbReference type="ARBA" id="ARBA00022989"/>
    </source>
</evidence>
<organism evidence="10 11">
    <name type="scientific">Sphagnum jensenii</name>
    <dbReference type="NCBI Taxonomy" id="128206"/>
    <lineage>
        <taxon>Eukaryota</taxon>
        <taxon>Viridiplantae</taxon>
        <taxon>Streptophyta</taxon>
        <taxon>Embryophyta</taxon>
        <taxon>Bryophyta</taxon>
        <taxon>Sphagnophytina</taxon>
        <taxon>Sphagnopsida</taxon>
        <taxon>Sphagnales</taxon>
        <taxon>Sphagnaceae</taxon>
        <taxon>Sphagnum</taxon>
    </lineage>
</organism>
<feature type="transmembrane region" description="Helical" evidence="8">
    <location>
        <begin position="194"/>
        <end position="216"/>
    </location>
</feature>
<comment type="similarity">
    <text evidence="2 7">Belongs to the EMP24/GP25L family.</text>
</comment>
<dbReference type="EMBL" id="OZ023702">
    <property type="protein sequence ID" value="CAK9858062.1"/>
    <property type="molecule type" value="Genomic_DNA"/>
</dbReference>
<name>A0ABP1A6D9_9BRYO</name>
<evidence type="ECO:0000256" key="2">
    <source>
        <dbReference type="ARBA" id="ARBA00007104"/>
    </source>
</evidence>
<dbReference type="PROSITE" id="PS50866">
    <property type="entry name" value="GOLD"/>
    <property type="match status" value="1"/>
</dbReference>
<keyword evidence="5 8" id="KW-1133">Transmembrane helix</keyword>
<feature type="transmembrane region" description="Helical" evidence="8">
    <location>
        <begin position="22"/>
        <end position="39"/>
    </location>
</feature>
<protein>
    <recommendedName>
        <fullName evidence="9">GOLD domain-containing protein</fullName>
    </recommendedName>
</protein>
<dbReference type="PANTHER" id="PTHR22811">
    <property type="entry name" value="TRANSMEMBRANE EMP24 DOMAIN-CONTAINING PROTEIN"/>
    <property type="match status" value="1"/>
</dbReference>
<reference evidence="10 11" key="1">
    <citation type="submission" date="2024-03" db="EMBL/GenBank/DDBJ databases">
        <authorList>
            <consortium name="ELIXIR-Norway"/>
            <consortium name="Elixir Norway"/>
        </authorList>
    </citation>
    <scope>NUCLEOTIDE SEQUENCE [LARGE SCALE GENOMIC DNA]</scope>
</reference>
<gene>
    <name evidence="10" type="ORF">CSSPJE1EN2_LOCUS1057</name>
</gene>
<comment type="subcellular location">
    <subcellularLocation>
        <location evidence="1 7">Membrane</location>
        <topology evidence="1 7">Single-pass type I membrane protein</topology>
    </subcellularLocation>
</comment>
<dbReference type="Proteomes" id="UP001497522">
    <property type="component" value="Chromosome 1"/>
</dbReference>
<evidence type="ECO:0000313" key="10">
    <source>
        <dbReference type="EMBL" id="CAK9858062.1"/>
    </source>
</evidence>
<dbReference type="SMART" id="SM01190">
    <property type="entry name" value="EMP24_GP25L"/>
    <property type="match status" value="1"/>
</dbReference>
<keyword evidence="3 7" id="KW-0812">Transmembrane</keyword>
<evidence type="ECO:0000256" key="3">
    <source>
        <dbReference type="ARBA" id="ARBA00022692"/>
    </source>
</evidence>
<dbReference type="Pfam" id="PF01105">
    <property type="entry name" value="EMP24_GP25L"/>
    <property type="match status" value="1"/>
</dbReference>
<accession>A0ABP1A6D9</accession>
<sequence length="229" mass="25649">MAPAALEIGDDGGSSSTGGRRMWNLLLAVATVLSVFLRSTEGLTISVHKVECVYEEVEYDGDMVYGNFVVQDRGAFWGSDHPGIELVVTGPQGNRVHASTTKDSEKFEFRANRRGLYTFCFHGRSLAPEQLTFYIHVGHIPGIQDLAQDEHLKPVNVKIAQLAEALESVSAEIHYMQTRDKRHRSTNESTQRRLVAYTVAEYIMLLAVSIGQVYLIQQLFSKRLGYNRV</sequence>
<keyword evidence="6 8" id="KW-0472">Membrane</keyword>